<sequence length="379" mass="41642">MRGGQMGLGAANKKISGIRKKEEKENGEELEDEVEVLGRLISYVCPFFCIPYLCGMIHLFFKGNLHQIATYLNCNCNTFMVIVAKRSMRKFVLSETFDYLCYRVASSEAVNYRTLSLKDLVKSVMADGGWSDLLCSGKEGGQHLDLALVFVGKELQSVDISRPKNANSELVDLLKASVAKSNFSLAFPYIDASEERESVESSLISEFTNTCGHGLEASNIAFSQSCSVEGGSFEKLTDVHSVQNYLLSRITKQSKGQPNLIVLCDQGHRTLGGAEDQTSEGQVLSQLLSYVENLGAKYTALYVSDPFRSIQFPSHREVERFLAEGTGNKSVDGCDGVCRIKSSFLEGIFVAIVLLIILISGLCCMMGIDTPTRFEAPTD</sequence>
<keyword evidence="4 5" id="KW-0472">Membrane</keyword>
<comment type="subcellular location">
    <subcellularLocation>
        <location evidence="1">Membrane</location>
        <topology evidence="1">Single-pass membrane protein</topology>
    </subcellularLocation>
</comment>
<organism evidence="7 8">
    <name type="scientific">Solanum verrucosum</name>
    <dbReference type="NCBI Taxonomy" id="315347"/>
    <lineage>
        <taxon>Eukaryota</taxon>
        <taxon>Viridiplantae</taxon>
        <taxon>Streptophyta</taxon>
        <taxon>Embryophyta</taxon>
        <taxon>Tracheophyta</taxon>
        <taxon>Spermatophyta</taxon>
        <taxon>Magnoliopsida</taxon>
        <taxon>eudicotyledons</taxon>
        <taxon>Gunneridae</taxon>
        <taxon>Pentapetalae</taxon>
        <taxon>asterids</taxon>
        <taxon>lamiids</taxon>
        <taxon>Solanales</taxon>
        <taxon>Solanaceae</taxon>
        <taxon>Solanoideae</taxon>
        <taxon>Solaneae</taxon>
        <taxon>Solanum</taxon>
    </lineage>
</organism>
<name>A0AAF0PTI5_SOLVR</name>
<feature type="domain" description="V-type proton ATPase subunit S1/VOA1 transmembrane" evidence="6">
    <location>
        <begin position="345"/>
        <end position="375"/>
    </location>
</feature>
<evidence type="ECO:0000313" key="8">
    <source>
        <dbReference type="Proteomes" id="UP001234989"/>
    </source>
</evidence>
<feature type="transmembrane region" description="Helical" evidence="5">
    <location>
        <begin position="348"/>
        <end position="368"/>
    </location>
</feature>
<dbReference type="PANTHER" id="PTHR35285">
    <property type="entry name" value="2-C-METHYL-D-ERYTHRITOL 4-PHOSPHATE CYTIDYLYLTRANSFERASE"/>
    <property type="match status" value="1"/>
</dbReference>
<dbReference type="PANTHER" id="PTHR35285:SF1">
    <property type="entry name" value="2-C-METHYL-D-ERYTHRITOL 4-PHOSPHATE CYTIDYLYLTRANSFERASE"/>
    <property type="match status" value="1"/>
</dbReference>
<keyword evidence="2 5" id="KW-0812">Transmembrane</keyword>
<feature type="transmembrane region" description="Helical" evidence="5">
    <location>
        <begin position="40"/>
        <end position="61"/>
    </location>
</feature>
<keyword evidence="8" id="KW-1185">Reference proteome</keyword>
<dbReference type="AlphaFoldDB" id="A0AAF0PTI5"/>
<accession>A0AAF0PTI5</accession>
<reference evidence="7" key="1">
    <citation type="submission" date="2023-08" db="EMBL/GenBank/DDBJ databases">
        <title>A de novo genome assembly of Solanum verrucosum Schlechtendal, a Mexican diploid species geographically isolated from the other diploid A-genome species in potato relatives.</title>
        <authorList>
            <person name="Hosaka K."/>
        </authorList>
    </citation>
    <scope>NUCLEOTIDE SEQUENCE</scope>
    <source>
        <tissue evidence="7">Young leaves</tissue>
    </source>
</reference>
<evidence type="ECO:0000256" key="5">
    <source>
        <dbReference type="SAM" id="Phobius"/>
    </source>
</evidence>
<dbReference type="Pfam" id="PF20520">
    <property type="entry name" value="Ac45-VOA1_TM"/>
    <property type="match status" value="1"/>
</dbReference>
<evidence type="ECO:0000256" key="3">
    <source>
        <dbReference type="ARBA" id="ARBA00022989"/>
    </source>
</evidence>
<protein>
    <recommendedName>
        <fullName evidence="6">V-type proton ATPase subunit S1/VOA1 transmembrane domain-containing protein</fullName>
    </recommendedName>
</protein>
<evidence type="ECO:0000256" key="2">
    <source>
        <dbReference type="ARBA" id="ARBA00022692"/>
    </source>
</evidence>
<evidence type="ECO:0000313" key="7">
    <source>
        <dbReference type="EMBL" id="WMV08970.1"/>
    </source>
</evidence>
<evidence type="ECO:0000256" key="4">
    <source>
        <dbReference type="ARBA" id="ARBA00023136"/>
    </source>
</evidence>
<dbReference type="InterPro" id="IPR046756">
    <property type="entry name" value="VAS1/VOA1_TM"/>
</dbReference>
<evidence type="ECO:0000256" key="1">
    <source>
        <dbReference type="ARBA" id="ARBA00004167"/>
    </source>
</evidence>
<proteinExistence type="predicted"/>
<keyword evidence="3 5" id="KW-1133">Transmembrane helix</keyword>
<dbReference type="EMBL" id="CP133612">
    <property type="protein sequence ID" value="WMV08970.1"/>
    <property type="molecule type" value="Genomic_DNA"/>
</dbReference>
<dbReference type="Proteomes" id="UP001234989">
    <property type="component" value="Chromosome 1"/>
</dbReference>
<gene>
    <name evidence="7" type="ORF">MTR67_002355</name>
</gene>
<dbReference type="GO" id="GO:0016020">
    <property type="term" value="C:membrane"/>
    <property type="evidence" value="ECO:0007669"/>
    <property type="project" value="UniProtKB-SubCell"/>
</dbReference>
<evidence type="ECO:0000259" key="6">
    <source>
        <dbReference type="Pfam" id="PF20520"/>
    </source>
</evidence>